<dbReference type="CDD" id="cd18539">
    <property type="entry name" value="SRP_G"/>
    <property type="match status" value="1"/>
</dbReference>
<feature type="domain" description="AAA+ ATPase" evidence="11">
    <location>
        <begin position="100"/>
        <end position="233"/>
    </location>
</feature>
<dbReference type="GO" id="GO:0008312">
    <property type="term" value="F:7S RNA binding"/>
    <property type="evidence" value="ECO:0007669"/>
    <property type="project" value="InterPro"/>
</dbReference>
<organism evidence="14 15">
    <name type="scientific">Moranella endobia (strain PCIT)</name>
    <dbReference type="NCBI Taxonomy" id="903503"/>
    <lineage>
        <taxon>Bacteria</taxon>
        <taxon>Pseudomonadati</taxon>
        <taxon>Pseudomonadota</taxon>
        <taxon>Gammaproteobacteria</taxon>
        <taxon>Enterobacterales</taxon>
        <taxon>Enterobacteriaceae</taxon>
        <taxon>Candidatus Moranella</taxon>
    </lineage>
</organism>
<feature type="coiled-coil region" evidence="10">
    <location>
        <begin position="299"/>
        <end position="326"/>
    </location>
</feature>
<dbReference type="InterPro" id="IPR027417">
    <property type="entry name" value="P-loop_NTPase"/>
</dbReference>
<dbReference type="AlphaFoldDB" id="F7XXX9"/>
<dbReference type="GO" id="GO:0005525">
    <property type="term" value="F:GTP binding"/>
    <property type="evidence" value="ECO:0007669"/>
    <property type="project" value="UniProtKB-UniRule"/>
</dbReference>
<evidence type="ECO:0000259" key="13">
    <source>
        <dbReference type="SMART" id="SM00963"/>
    </source>
</evidence>
<dbReference type="InterPro" id="IPR004780">
    <property type="entry name" value="SRP"/>
</dbReference>
<evidence type="ECO:0000256" key="3">
    <source>
        <dbReference type="ARBA" id="ARBA00022801"/>
    </source>
</evidence>
<dbReference type="SUPFAM" id="SSF47446">
    <property type="entry name" value="Signal peptide-binding domain"/>
    <property type="match status" value="1"/>
</dbReference>
<dbReference type="GO" id="GO:0006614">
    <property type="term" value="P:SRP-dependent cotranslational protein targeting to membrane"/>
    <property type="evidence" value="ECO:0007669"/>
    <property type="project" value="InterPro"/>
</dbReference>
<evidence type="ECO:0000256" key="10">
    <source>
        <dbReference type="SAM" id="Coils"/>
    </source>
</evidence>
<dbReference type="STRING" id="903503.MEPCIT_321"/>
<dbReference type="Pfam" id="PF00448">
    <property type="entry name" value="SRP54"/>
    <property type="match status" value="1"/>
</dbReference>
<feature type="binding site" evidence="9">
    <location>
        <begin position="250"/>
        <end position="253"/>
    </location>
    <ligand>
        <name>GTP</name>
        <dbReference type="ChEBI" id="CHEBI:37565"/>
    </ligand>
</feature>
<evidence type="ECO:0000256" key="6">
    <source>
        <dbReference type="ARBA" id="ARBA00023135"/>
    </source>
</evidence>
<feature type="domain" description="SRP54-type proteins GTP-binding" evidence="12">
    <location>
        <begin position="101"/>
        <end position="298"/>
    </location>
</feature>
<evidence type="ECO:0000313" key="15">
    <source>
        <dbReference type="Proteomes" id="UP000000504"/>
    </source>
</evidence>
<dbReference type="NCBIfam" id="TIGR00959">
    <property type="entry name" value="ffh"/>
    <property type="match status" value="1"/>
</dbReference>
<keyword evidence="6 9" id="KW-0733">Signal recognition particle</keyword>
<keyword evidence="7 9" id="KW-0687">Ribonucleoprotein</keyword>
<dbReference type="KEGG" id="men:MEPCIT_321"/>
<keyword evidence="9" id="KW-0963">Cytoplasm</keyword>
<dbReference type="InterPro" id="IPR036891">
    <property type="entry name" value="Signal_recog_part_SRP54_M_sf"/>
</dbReference>
<dbReference type="InterPro" id="IPR003593">
    <property type="entry name" value="AAA+_ATPase"/>
</dbReference>
<dbReference type="Gene3D" id="1.10.260.30">
    <property type="entry name" value="Signal recognition particle, SRP54 subunit, M-domain"/>
    <property type="match status" value="1"/>
</dbReference>
<evidence type="ECO:0000256" key="7">
    <source>
        <dbReference type="ARBA" id="ARBA00023274"/>
    </source>
</evidence>
<dbReference type="Gene3D" id="1.20.120.140">
    <property type="entry name" value="Signal recognition particle SRP54, nucleotide-binding domain"/>
    <property type="match status" value="1"/>
</dbReference>
<dbReference type="PANTHER" id="PTHR11564:SF5">
    <property type="entry name" value="SIGNAL RECOGNITION PARTICLE SUBUNIT SRP54"/>
    <property type="match status" value="1"/>
</dbReference>
<dbReference type="SMART" id="SM00963">
    <property type="entry name" value="SRP54_N"/>
    <property type="match status" value="1"/>
</dbReference>
<evidence type="ECO:0000256" key="1">
    <source>
        <dbReference type="ARBA" id="ARBA00005450"/>
    </source>
</evidence>
<dbReference type="SMART" id="SM00962">
    <property type="entry name" value="SRP54"/>
    <property type="match status" value="1"/>
</dbReference>
<dbReference type="HAMAP" id="MF_00306">
    <property type="entry name" value="SRP54"/>
    <property type="match status" value="1"/>
</dbReference>
<evidence type="ECO:0000259" key="11">
    <source>
        <dbReference type="SMART" id="SM00382"/>
    </source>
</evidence>
<sequence>MFDHLTDRLSRTLRNISGRGRLTEANIKDTVREIRMALLEADVALPVIRDFISRVKENALGQAVNKRFTPGQGFVKIVRAELVKALGEANNALNLVGVPPPAVVMLAGLPGVGKTTSVGKLGNYLREQQKKQVLVVSADVYRPAAIKQLETLAHKVGVDFFSSDDIAQTPLDIVHLALNQAKRLFYDVLLVDTAGCLPVDETMMAEIIAIHADIQPIETIFVVDAMTGQDAAHTAQNFNQTLPLTGVILTKVDGDARGGAALSIRHITGKQIKFMGVGEKMDALEPFYPNRLAGQILGMGDVLSIIEDLEREIKREQANKLTNQLNKGDSFDLTDLLVQIKHLRNMGGIASLMSKLPGFCQLPAQVQSQMDDKVILHMEALINSMTAKERVCPEIINSSRKLRIAAGSGMQVNDVNRLLKQLDIISTMKKGGIANIMRQMKERV</sequence>
<dbReference type="Pfam" id="PF02978">
    <property type="entry name" value="SRP_SPB"/>
    <property type="match status" value="1"/>
</dbReference>
<dbReference type="InterPro" id="IPR013822">
    <property type="entry name" value="Signal_recog_particl_SRP54_hlx"/>
</dbReference>
<evidence type="ECO:0000259" key="12">
    <source>
        <dbReference type="SMART" id="SM00962"/>
    </source>
</evidence>
<evidence type="ECO:0000256" key="4">
    <source>
        <dbReference type="ARBA" id="ARBA00022884"/>
    </source>
</evidence>
<comment type="similarity">
    <text evidence="1 9">Belongs to the GTP-binding SRP family. SRP54 subfamily.</text>
</comment>
<dbReference type="OrthoDB" id="9804720at2"/>
<dbReference type="Pfam" id="PF02881">
    <property type="entry name" value="SRP54_N"/>
    <property type="match status" value="1"/>
</dbReference>
<keyword evidence="4 9" id="KW-0694">RNA-binding</keyword>
<comment type="catalytic activity">
    <reaction evidence="8 9">
        <text>GTP + H2O = GDP + phosphate + H(+)</text>
        <dbReference type="Rhea" id="RHEA:19669"/>
        <dbReference type="ChEBI" id="CHEBI:15377"/>
        <dbReference type="ChEBI" id="CHEBI:15378"/>
        <dbReference type="ChEBI" id="CHEBI:37565"/>
        <dbReference type="ChEBI" id="CHEBI:43474"/>
        <dbReference type="ChEBI" id="CHEBI:58189"/>
        <dbReference type="EC" id="3.6.5.4"/>
    </reaction>
</comment>
<name>F7XXX9_MOREP</name>
<dbReference type="Gene3D" id="3.40.50.300">
    <property type="entry name" value="P-loop containing nucleotide triphosphate hydrolases"/>
    <property type="match status" value="1"/>
</dbReference>
<dbReference type="GO" id="GO:0048500">
    <property type="term" value="C:signal recognition particle"/>
    <property type="evidence" value="ECO:0007669"/>
    <property type="project" value="UniProtKB-UniRule"/>
</dbReference>
<keyword evidence="2 9" id="KW-0547">Nucleotide-binding</keyword>
<evidence type="ECO:0000256" key="8">
    <source>
        <dbReference type="ARBA" id="ARBA00048027"/>
    </source>
</evidence>
<evidence type="ECO:0000256" key="2">
    <source>
        <dbReference type="ARBA" id="ARBA00022741"/>
    </source>
</evidence>
<evidence type="ECO:0000313" key="14">
    <source>
        <dbReference type="EMBL" id="AEI74955.1"/>
    </source>
</evidence>
<comment type="function">
    <text evidence="9">Involved in targeting and insertion of nascent membrane proteins into the cytoplasmic membrane. Binds to the hydrophobic signal sequence of the ribosome-nascent chain (RNC) as it emerges from the ribosomes. The SRP-RNC complex is then targeted to the cytoplasmic membrane where it interacts with the SRP receptor FtsY. Interaction with FtsY leads to the transfer of the RNC complex to the Sec translocase for insertion into the membrane, the hydrolysis of GTP by both Ffh and FtsY, and the dissociation of the SRP-FtsY complex into the individual components.</text>
</comment>
<feature type="binding site" evidence="9">
    <location>
        <begin position="108"/>
        <end position="115"/>
    </location>
    <ligand>
        <name>GTP</name>
        <dbReference type="ChEBI" id="CHEBI:37565"/>
    </ligand>
</feature>
<accession>F7XXX9</accession>
<evidence type="ECO:0000256" key="5">
    <source>
        <dbReference type="ARBA" id="ARBA00023134"/>
    </source>
</evidence>
<keyword evidence="15" id="KW-1185">Reference proteome</keyword>
<protein>
    <recommendedName>
        <fullName evidence="9">Signal recognition particle protein</fullName>
        <ecNumber evidence="9">3.6.5.4</ecNumber>
    </recommendedName>
    <alternativeName>
        <fullName evidence="9">Fifty-four homolog</fullName>
    </alternativeName>
</protein>
<dbReference type="PANTHER" id="PTHR11564">
    <property type="entry name" value="SIGNAL RECOGNITION PARTICLE 54K PROTEIN SRP54"/>
    <property type="match status" value="1"/>
</dbReference>
<keyword evidence="10" id="KW-0175">Coiled coil</keyword>
<dbReference type="EC" id="3.6.5.4" evidence="9"/>
<dbReference type="InterPro" id="IPR022941">
    <property type="entry name" value="SRP54"/>
</dbReference>
<comment type="domain">
    <text evidence="9">Composed of three domains: the N-terminal N domain, which is responsible for interactions with the ribosome, the central G domain, which binds GTP, and the C-terminal M domain, which binds the RNA and the signal sequence of the RNC.</text>
</comment>
<reference evidence="14 15" key="2">
    <citation type="journal article" date="2011" name="Curr. Biol.">
        <title>An interdependent metabolic patchwork in the nested symbiosis of mealybugs.</title>
        <authorList>
            <person name="McCutcheon J.P."/>
            <person name="von Dohlen C.D."/>
        </authorList>
    </citation>
    <scope>NUCLEOTIDE SEQUENCE [LARGE SCALE GENOMIC DNA]</scope>
    <source>
        <strain evidence="14 15">PCIT</strain>
    </source>
</reference>
<dbReference type="RefSeq" id="WP_013975705.1">
    <property type="nucleotide sequence ID" value="NC_015735.1"/>
</dbReference>
<keyword evidence="3 9" id="KW-0378">Hydrolase</keyword>
<proteinExistence type="inferred from homology"/>
<dbReference type="Proteomes" id="UP000000504">
    <property type="component" value="Chromosome"/>
</dbReference>
<dbReference type="InterPro" id="IPR004125">
    <property type="entry name" value="Signal_recog_particle_SRP54_M"/>
</dbReference>
<dbReference type="InterPro" id="IPR000897">
    <property type="entry name" value="SRP54_GTPase_dom"/>
</dbReference>
<dbReference type="EMBL" id="CP002243">
    <property type="protein sequence ID" value="AEI74955.1"/>
    <property type="molecule type" value="Genomic_DNA"/>
</dbReference>
<comment type="subcellular location">
    <subcellularLocation>
        <location evidence="9">Cytoplasm</location>
    </subcellularLocation>
    <text evidence="9">The SRP-RNC complex is targeted to the cytoplasmic membrane.</text>
</comment>
<gene>
    <name evidence="9 14" type="primary">ffh</name>
    <name evidence="14" type="ordered locus">MEPCIT_321</name>
</gene>
<dbReference type="GO" id="GO:0003924">
    <property type="term" value="F:GTPase activity"/>
    <property type="evidence" value="ECO:0007669"/>
    <property type="project" value="UniProtKB-UniRule"/>
</dbReference>
<comment type="caution">
    <text evidence="9">Lacks conserved residue(s) required for the propagation of feature annotation.</text>
</comment>
<keyword evidence="5 9" id="KW-0342">GTP-binding</keyword>
<dbReference type="SMART" id="SM00382">
    <property type="entry name" value="AAA"/>
    <property type="match status" value="1"/>
</dbReference>
<reference key="1">
    <citation type="submission" date="2010-09" db="EMBL/GenBank/DDBJ databases">
        <title>An interdependent metabolic patchwork in the nested three-way symbiosis of mealybugs.</title>
        <authorList>
            <person name="McCutcheon J.P."/>
            <person name="von Dohlen C.D."/>
        </authorList>
    </citation>
    <scope>NUCLEOTIDE SEQUENCE</scope>
    <source>
        <strain>PCIT</strain>
    </source>
</reference>
<dbReference type="eggNOG" id="COG0541">
    <property type="taxonomic scope" value="Bacteria"/>
</dbReference>
<dbReference type="HOGENOM" id="CLU_009301_6_0_6"/>
<dbReference type="SUPFAM" id="SSF52540">
    <property type="entry name" value="P-loop containing nucleoside triphosphate hydrolases"/>
    <property type="match status" value="1"/>
</dbReference>
<feature type="domain" description="Signal recognition particle SRP54 helical bundle" evidence="13">
    <location>
        <begin position="1"/>
        <end position="86"/>
    </location>
</feature>
<dbReference type="InterPro" id="IPR042101">
    <property type="entry name" value="SRP54_N_sf"/>
</dbReference>
<comment type="subunit">
    <text evidence="9">Part of the signal recognition particle protein translocation system, which is composed of SRP and FtsY. SRP is a ribonucleoprotein composed of Ffh and a 4.5S RNA molecule.</text>
</comment>
<evidence type="ECO:0000256" key="9">
    <source>
        <dbReference type="HAMAP-Rule" id="MF_00306"/>
    </source>
</evidence>